<dbReference type="Pfam" id="PF03551">
    <property type="entry name" value="PadR"/>
    <property type="match status" value="1"/>
</dbReference>
<dbReference type="OrthoDB" id="9791785at2"/>
<feature type="domain" description="Transcription regulator PadR N-terminal" evidence="1">
    <location>
        <begin position="22"/>
        <end position="92"/>
    </location>
</feature>
<name>A0A2V3PIU8_9BACT</name>
<accession>A0A2V3PIU8</accession>
<dbReference type="RefSeq" id="WP_110312208.1">
    <property type="nucleotide sequence ID" value="NZ_QICL01000032.1"/>
</dbReference>
<dbReference type="InterPro" id="IPR052509">
    <property type="entry name" value="Metal_resp_DNA-bind_regulator"/>
</dbReference>
<dbReference type="EMBL" id="QICL01000032">
    <property type="protein sequence ID" value="PXV60039.1"/>
    <property type="molecule type" value="Genomic_DNA"/>
</dbReference>
<evidence type="ECO:0000313" key="2">
    <source>
        <dbReference type="EMBL" id="PXV60039.1"/>
    </source>
</evidence>
<reference evidence="2 3" key="1">
    <citation type="submission" date="2018-03" db="EMBL/GenBank/DDBJ databases">
        <title>Genomic Encyclopedia of Archaeal and Bacterial Type Strains, Phase II (KMG-II): from individual species to whole genera.</title>
        <authorList>
            <person name="Goeker M."/>
        </authorList>
    </citation>
    <scope>NUCLEOTIDE SEQUENCE [LARGE SCALE GENOMIC DNA]</scope>
    <source>
        <strain evidence="2 3">DSM 100214</strain>
    </source>
</reference>
<keyword evidence="3" id="KW-1185">Reference proteome</keyword>
<dbReference type="SUPFAM" id="SSF46785">
    <property type="entry name" value="Winged helix' DNA-binding domain"/>
    <property type="match status" value="1"/>
</dbReference>
<dbReference type="PANTHER" id="PTHR33169">
    <property type="entry name" value="PADR-FAMILY TRANSCRIPTIONAL REGULATOR"/>
    <property type="match status" value="1"/>
</dbReference>
<evidence type="ECO:0000259" key="1">
    <source>
        <dbReference type="Pfam" id="PF03551"/>
    </source>
</evidence>
<dbReference type="PANTHER" id="PTHR33169:SF14">
    <property type="entry name" value="TRANSCRIPTIONAL REGULATOR RV3488"/>
    <property type="match status" value="1"/>
</dbReference>
<dbReference type="InterPro" id="IPR036390">
    <property type="entry name" value="WH_DNA-bd_sf"/>
</dbReference>
<dbReference type="Proteomes" id="UP000247973">
    <property type="component" value="Unassembled WGS sequence"/>
</dbReference>
<evidence type="ECO:0000313" key="3">
    <source>
        <dbReference type="Proteomes" id="UP000247973"/>
    </source>
</evidence>
<dbReference type="InterPro" id="IPR036388">
    <property type="entry name" value="WH-like_DNA-bd_sf"/>
</dbReference>
<protein>
    <submittedName>
        <fullName evidence="2">PadR family transcriptional regulator PadR</fullName>
    </submittedName>
</protein>
<comment type="caution">
    <text evidence="2">The sequence shown here is derived from an EMBL/GenBank/DDBJ whole genome shotgun (WGS) entry which is preliminary data.</text>
</comment>
<proteinExistence type="predicted"/>
<dbReference type="AlphaFoldDB" id="A0A2V3PIU8"/>
<dbReference type="Gene3D" id="1.10.10.10">
    <property type="entry name" value="Winged helix-like DNA-binding domain superfamily/Winged helix DNA-binding domain"/>
    <property type="match status" value="1"/>
</dbReference>
<gene>
    <name evidence="2" type="ORF">CLV62_13227</name>
</gene>
<organism evidence="2 3">
    <name type="scientific">Dysgonomonas alginatilytica</name>
    <dbReference type="NCBI Taxonomy" id="1605892"/>
    <lineage>
        <taxon>Bacteria</taxon>
        <taxon>Pseudomonadati</taxon>
        <taxon>Bacteroidota</taxon>
        <taxon>Bacteroidia</taxon>
        <taxon>Bacteroidales</taxon>
        <taxon>Dysgonomonadaceae</taxon>
        <taxon>Dysgonomonas</taxon>
    </lineage>
</organism>
<sequence length="108" mass="12678">MEKDYISNWIVQFKKCVLPLIILDLLIGKDCYGYLLIVMIKDHTGFDISEGTIYPILNRLHTEGLIEYKWVEQKTGIPRKYYSLTAEGQNTLDLLKQHWNKINATFKI</sequence>
<dbReference type="InterPro" id="IPR005149">
    <property type="entry name" value="Tscrpt_reg_PadR_N"/>
</dbReference>